<dbReference type="NCBIfam" id="NF004469">
    <property type="entry name" value="PRK05800.1"/>
    <property type="match status" value="1"/>
</dbReference>
<evidence type="ECO:0000256" key="8">
    <source>
        <dbReference type="ARBA" id="ARBA00022573"/>
    </source>
</evidence>
<comment type="similarity">
    <text evidence="7 14">Belongs to the CobU/CobP family.</text>
</comment>
<comment type="catalytic activity">
    <reaction evidence="3">
        <text>adenosylcob(III)inamide + GTP = adenosylcob(III)inamide phosphate + GDP + H(+)</text>
        <dbReference type="Rhea" id="RHEA:15765"/>
        <dbReference type="ChEBI" id="CHEBI:2480"/>
        <dbReference type="ChEBI" id="CHEBI:15378"/>
        <dbReference type="ChEBI" id="CHEBI:37565"/>
        <dbReference type="ChEBI" id="CHEBI:58189"/>
        <dbReference type="ChEBI" id="CHEBI:58502"/>
        <dbReference type="EC" id="2.7.1.156"/>
    </reaction>
</comment>
<evidence type="ECO:0000256" key="9">
    <source>
        <dbReference type="ARBA" id="ARBA00022679"/>
    </source>
</evidence>
<dbReference type="InterPro" id="IPR027417">
    <property type="entry name" value="P-loop_NTPase"/>
</dbReference>
<evidence type="ECO:0000256" key="12">
    <source>
        <dbReference type="ARBA" id="ARBA00022840"/>
    </source>
</evidence>
<evidence type="ECO:0000256" key="1">
    <source>
        <dbReference type="ARBA" id="ARBA00000312"/>
    </source>
</evidence>
<dbReference type="PANTHER" id="PTHR34848">
    <property type="match status" value="1"/>
</dbReference>
<dbReference type="STRING" id="1088868.CIN_20510"/>
<keyword evidence="13 14" id="KW-0342">GTP-binding</keyword>
<evidence type="ECO:0000256" key="6">
    <source>
        <dbReference type="ARBA" id="ARBA00005159"/>
    </source>
</evidence>
<evidence type="ECO:0000256" key="7">
    <source>
        <dbReference type="ARBA" id="ARBA00007490"/>
    </source>
</evidence>
<keyword evidence="9 14" id="KW-0808">Transferase</keyword>
<feature type="binding site" evidence="16">
    <location>
        <position position="81"/>
    </location>
    <ligand>
        <name>GTP</name>
        <dbReference type="ChEBI" id="CHEBI:37565"/>
    </ligand>
</feature>
<dbReference type="GO" id="GO:0005524">
    <property type="term" value="F:ATP binding"/>
    <property type="evidence" value="ECO:0007669"/>
    <property type="project" value="UniProtKB-UniRule"/>
</dbReference>
<reference evidence="17 18" key="1">
    <citation type="submission" date="2011-10" db="EMBL/GenBank/DDBJ databases">
        <title>Genome Sequence of Commensalibacter intestini A911, isolated from Drosophila gut.</title>
        <authorList>
            <person name="Lee W.-J."/>
            <person name="Kim E.-K."/>
        </authorList>
    </citation>
    <scope>NUCLEOTIDE SEQUENCE [LARGE SCALE GENOMIC DNA]</scope>
    <source>
        <strain evidence="17 18">A911</strain>
    </source>
</reference>
<dbReference type="PATRIC" id="fig|1088868.3.peg.2057"/>
<proteinExistence type="inferred from homology"/>
<dbReference type="AlphaFoldDB" id="G6F355"/>
<feature type="binding site" evidence="16">
    <location>
        <position position="61"/>
    </location>
    <ligand>
        <name>GTP</name>
        <dbReference type="ChEBI" id="CHEBI:37565"/>
    </ligand>
</feature>
<evidence type="ECO:0000256" key="3">
    <source>
        <dbReference type="ARBA" id="ARBA00001522"/>
    </source>
</evidence>
<evidence type="ECO:0000256" key="11">
    <source>
        <dbReference type="ARBA" id="ARBA00022777"/>
    </source>
</evidence>
<dbReference type="GO" id="GO:0008820">
    <property type="term" value="F:cobinamide phosphate guanylyltransferase activity"/>
    <property type="evidence" value="ECO:0007669"/>
    <property type="project" value="UniProtKB-UniRule"/>
</dbReference>
<keyword evidence="17" id="KW-0548">Nucleotidyltransferase</keyword>
<dbReference type="EMBL" id="AGFR01000012">
    <property type="protein sequence ID" value="EHD13068.1"/>
    <property type="molecule type" value="Genomic_DNA"/>
</dbReference>
<evidence type="ECO:0000256" key="14">
    <source>
        <dbReference type="PIRNR" id="PIRNR006135"/>
    </source>
</evidence>
<evidence type="ECO:0000256" key="4">
    <source>
        <dbReference type="ARBA" id="ARBA00003889"/>
    </source>
</evidence>
<dbReference type="EC" id="2.7.7.62" evidence="14"/>
<dbReference type="InterPro" id="IPR003203">
    <property type="entry name" value="CobU/CobP"/>
</dbReference>
<comment type="caution">
    <text evidence="17">The sequence shown here is derived from an EMBL/GenBank/DDBJ whole genome shotgun (WGS) entry which is preliminary data.</text>
</comment>
<organism evidence="17 18">
    <name type="scientific">Commensalibacter intestini A911</name>
    <dbReference type="NCBI Taxonomy" id="1088868"/>
    <lineage>
        <taxon>Bacteria</taxon>
        <taxon>Pseudomonadati</taxon>
        <taxon>Pseudomonadota</taxon>
        <taxon>Alphaproteobacteria</taxon>
        <taxon>Acetobacterales</taxon>
        <taxon>Acetobacteraceae</taxon>
    </lineage>
</organism>
<comment type="catalytic activity">
    <reaction evidence="2 14">
        <text>adenosylcob(III)inamide phosphate + GTP + H(+) = adenosylcob(III)inamide-GDP + diphosphate</text>
        <dbReference type="Rhea" id="RHEA:22712"/>
        <dbReference type="ChEBI" id="CHEBI:15378"/>
        <dbReference type="ChEBI" id="CHEBI:33019"/>
        <dbReference type="ChEBI" id="CHEBI:37565"/>
        <dbReference type="ChEBI" id="CHEBI:58502"/>
        <dbReference type="ChEBI" id="CHEBI:60487"/>
        <dbReference type="EC" id="2.7.7.62"/>
    </reaction>
</comment>
<comment type="pathway">
    <text evidence="5 14">Cofactor biosynthesis; adenosylcobalamin biosynthesis; adenosylcobalamin from cob(II)yrinate a,c-diamide: step 6/7.</text>
</comment>
<dbReference type="GO" id="GO:0005525">
    <property type="term" value="F:GTP binding"/>
    <property type="evidence" value="ECO:0007669"/>
    <property type="project" value="UniProtKB-UniRule"/>
</dbReference>
<feature type="binding site" evidence="16">
    <location>
        <begin position="33"/>
        <end position="35"/>
    </location>
    <ligand>
        <name>GTP</name>
        <dbReference type="ChEBI" id="CHEBI:37565"/>
    </ligand>
</feature>
<evidence type="ECO:0000313" key="18">
    <source>
        <dbReference type="Proteomes" id="UP000005939"/>
    </source>
</evidence>
<dbReference type="SUPFAM" id="SSF52540">
    <property type="entry name" value="P-loop containing nucleoside triphosphate hydrolases"/>
    <property type="match status" value="1"/>
</dbReference>
<dbReference type="GO" id="GO:0043752">
    <property type="term" value="F:adenosylcobinamide kinase activity"/>
    <property type="evidence" value="ECO:0007669"/>
    <property type="project" value="UniProtKB-EC"/>
</dbReference>
<evidence type="ECO:0000256" key="2">
    <source>
        <dbReference type="ARBA" id="ARBA00000711"/>
    </source>
</evidence>
<evidence type="ECO:0000256" key="5">
    <source>
        <dbReference type="ARBA" id="ARBA00004692"/>
    </source>
</evidence>
<keyword evidence="11 14" id="KW-0418">Kinase</keyword>
<gene>
    <name evidence="17" type="ORF">CIN_20510</name>
</gene>
<dbReference type="Pfam" id="PF02283">
    <property type="entry name" value="CobU"/>
    <property type="match status" value="1"/>
</dbReference>
<keyword evidence="10 14" id="KW-0547">Nucleotide-binding</keyword>
<evidence type="ECO:0000313" key="17">
    <source>
        <dbReference type="EMBL" id="EHD13068.1"/>
    </source>
</evidence>
<keyword evidence="8 14" id="KW-0169">Cobalamin biosynthesis</keyword>
<name>G6F355_9PROT</name>
<dbReference type="CDD" id="cd00544">
    <property type="entry name" value="CobU"/>
    <property type="match status" value="1"/>
</dbReference>
<accession>G6F355</accession>
<protein>
    <recommendedName>
        <fullName evidence="14">Bifunctional adenosylcobalamin biosynthesis protein</fullName>
        <ecNumber evidence="14">2.7.1.156</ecNumber>
        <ecNumber evidence="14">2.7.7.62</ecNumber>
    </recommendedName>
</protein>
<dbReference type="Gene3D" id="3.40.50.300">
    <property type="entry name" value="P-loop containing nucleotide triphosphate hydrolases"/>
    <property type="match status" value="1"/>
</dbReference>
<sequence>MMIHFILGGAKSGKSRYAEAQLMQYAQPWLYLATGRAWDDEMRQKITEHQERRGDGWITYEEPLKIAEYIEKHHPSPILIDCLMLWLTNLMMDKCDINMEIDRLVMTLQAYTGEMVIVSNEVGQGIVPADPMSRAFRNYAGILHQKIAQIADRFTFIVAGYPIVMKSEE</sequence>
<evidence type="ECO:0000256" key="16">
    <source>
        <dbReference type="PIRSR" id="PIRSR006135-2"/>
    </source>
</evidence>
<feature type="active site" description="GMP-histidine intermediate" evidence="15">
    <location>
        <position position="49"/>
    </location>
</feature>
<evidence type="ECO:0000256" key="10">
    <source>
        <dbReference type="ARBA" id="ARBA00022741"/>
    </source>
</evidence>
<dbReference type="GO" id="GO:0009236">
    <property type="term" value="P:cobalamin biosynthetic process"/>
    <property type="evidence" value="ECO:0007669"/>
    <property type="project" value="UniProtKB-UniRule"/>
</dbReference>
<evidence type="ECO:0000256" key="13">
    <source>
        <dbReference type="ARBA" id="ARBA00023134"/>
    </source>
</evidence>
<evidence type="ECO:0000256" key="15">
    <source>
        <dbReference type="PIRSR" id="PIRSR006135-1"/>
    </source>
</evidence>
<dbReference type="eggNOG" id="COG2087">
    <property type="taxonomic scope" value="Bacteria"/>
</dbReference>
<comment type="catalytic activity">
    <reaction evidence="1 14">
        <text>adenosylcob(III)inamide + ATP = adenosylcob(III)inamide phosphate + ADP + H(+)</text>
        <dbReference type="Rhea" id="RHEA:15769"/>
        <dbReference type="ChEBI" id="CHEBI:2480"/>
        <dbReference type="ChEBI" id="CHEBI:15378"/>
        <dbReference type="ChEBI" id="CHEBI:30616"/>
        <dbReference type="ChEBI" id="CHEBI:58502"/>
        <dbReference type="ChEBI" id="CHEBI:456216"/>
        <dbReference type="EC" id="2.7.1.156"/>
    </reaction>
</comment>
<keyword evidence="12 14" id="KW-0067">ATP-binding</keyword>
<feature type="binding site" evidence="16">
    <location>
        <begin position="8"/>
        <end position="15"/>
    </location>
    <ligand>
        <name>GTP</name>
        <dbReference type="ChEBI" id="CHEBI:37565"/>
    </ligand>
</feature>
<dbReference type="PIRSF" id="PIRSF006135">
    <property type="entry name" value="CobU"/>
    <property type="match status" value="1"/>
</dbReference>
<comment type="function">
    <text evidence="4 14">Catalyzes ATP-dependent phosphorylation of adenosylcobinamide and addition of GMP to adenosylcobinamide phosphate.</text>
</comment>
<dbReference type="PANTHER" id="PTHR34848:SF1">
    <property type="entry name" value="BIFUNCTIONAL ADENOSYLCOBALAMIN BIOSYNTHESIS PROTEIN COBU"/>
    <property type="match status" value="1"/>
</dbReference>
<comment type="pathway">
    <text evidence="6 14">Cofactor biosynthesis; adenosylcobalamin biosynthesis; adenosylcobalamin from cob(II)yrinate a,c-diamide: step 5/7.</text>
</comment>
<dbReference type="EC" id="2.7.1.156" evidence="14"/>
<dbReference type="UniPathway" id="UPA00148">
    <property type="reaction ID" value="UER00236"/>
</dbReference>
<dbReference type="Proteomes" id="UP000005939">
    <property type="component" value="Unassembled WGS sequence"/>
</dbReference>